<dbReference type="InterPro" id="IPR006258">
    <property type="entry name" value="Lipoamide_DH"/>
</dbReference>
<comment type="similarity">
    <text evidence="2 16">Belongs to the class-I pyridine nucleotide-disulfide oxidoreductase family.</text>
</comment>
<dbReference type="PANTHER" id="PTHR22912:SF217">
    <property type="entry name" value="DIHYDROLIPOYL DEHYDROGENASE"/>
    <property type="match status" value="1"/>
</dbReference>
<dbReference type="SUPFAM" id="SSF55424">
    <property type="entry name" value="FAD/NAD-linked reductases, dimerisation (C-terminal) domain"/>
    <property type="match status" value="1"/>
</dbReference>
<sequence>MPFSWHDPRSSDATWELSVSEPNDATFDVVILGGGSGGYAAALRAAQLDLKVALIEKGKLGGTCLHNGCIPTKALLHAAEIADSTRESEQFGVKAELVGIDMAGVNSYKDGVVARLYKGLQGLVGSSKNITFVSGAGRLVGPNVVEADGKRYTGRNIVLATGSYARSLPGLDVDGERIITSDHALTLDRVPASAIVLGGGVIGVEFASVWKSFGVDVTIIEALPRLVAAEDEESSKALERAFRKRKINFKVGKPFEKVEKTEQGVKVTIAGGETIEAEVLLVAVGRGPVTADLGYEQQGVKIDRGYVLTDERLRTGVPNVYAVGDIVPGLQLAHRGFQQGIFVAEEIAGRNPAVIDEAGIPRVTYCDPELASVGLTEAKAKEQYGADKIKTYNYNLGGNGKSQILKTTGFIKLVRVEDGPVVGVHMVGARVGELIGEAQLIYNWEAYPAEVAQLVHAHPTQNEALGEAHLALAGKPLHAHA</sequence>
<keyword evidence="5" id="KW-0963">Cytoplasm</keyword>
<evidence type="ECO:0000256" key="6">
    <source>
        <dbReference type="ARBA" id="ARBA00022630"/>
    </source>
</evidence>
<evidence type="ECO:0000256" key="11">
    <source>
        <dbReference type="ARBA" id="ARBA00023284"/>
    </source>
</evidence>
<evidence type="ECO:0000256" key="1">
    <source>
        <dbReference type="ARBA" id="ARBA00004496"/>
    </source>
</evidence>
<evidence type="ECO:0000256" key="8">
    <source>
        <dbReference type="ARBA" id="ARBA00023002"/>
    </source>
</evidence>
<feature type="active site" description="Proton acceptor" evidence="13">
    <location>
        <position position="458"/>
    </location>
</feature>
<dbReference type="PRINTS" id="PR00368">
    <property type="entry name" value="FADPNR"/>
</dbReference>
<comment type="cofactor">
    <cofactor evidence="14 16">
        <name>FAD</name>
        <dbReference type="ChEBI" id="CHEBI:57692"/>
    </cofactor>
    <text evidence="14 16">Binds 1 FAD per subunit.</text>
</comment>
<dbReference type="GO" id="GO:0006103">
    <property type="term" value="P:2-oxoglutarate metabolic process"/>
    <property type="evidence" value="ECO:0007669"/>
    <property type="project" value="TreeGrafter"/>
</dbReference>
<comment type="subcellular location">
    <subcellularLocation>
        <location evidence="1">Cytoplasm</location>
    </subcellularLocation>
</comment>
<gene>
    <name evidence="19" type="ORF">GA0074692_0267</name>
</gene>
<evidence type="ECO:0000256" key="4">
    <source>
        <dbReference type="ARBA" id="ARBA00016961"/>
    </source>
</evidence>
<reference evidence="20" key="1">
    <citation type="submission" date="2016-06" db="EMBL/GenBank/DDBJ databases">
        <authorList>
            <person name="Varghese N."/>
            <person name="Submissions Spin"/>
        </authorList>
    </citation>
    <scope>NUCLEOTIDE SEQUENCE [LARGE SCALE GENOMIC DNA]</scope>
    <source>
        <strain evidence="20">DSM 43817</strain>
    </source>
</reference>
<dbReference type="InterPro" id="IPR050151">
    <property type="entry name" value="Class-I_Pyr_Nuc-Dis_Oxidored"/>
</dbReference>
<dbReference type="InterPro" id="IPR001100">
    <property type="entry name" value="Pyr_nuc-diS_OxRdtase"/>
</dbReference>
<feature type="binding site" evidence="14">
    <location>
        <position position="73"/>
    </location>
    <ligand>
        <name>FAD</name>
        <dbReference type="ChEBI" id="CHEBI:57692"/>
    </ligand>
</feature>
<name>A0A1C6RL09_9ACTN</name>
<evidence type="ECO:0000259" key="18">
    <source>
        <dbReference type="Pfam" id="PF07992"/>
    </source>
</evidence>
<evidence type="ECO:0000256" key="5">
    <source>
        <dbReference type="ARBA" id="ARBA00022490"/>
    </source>
</evidence>
<protein>
    <recommendedName>
        <fullName evidence="4 16">Dihydrolipoyl dehydrogenase</fullName>
        <ecNumber evidence="3 16">1.8.1.4</ecNumber>
    </recommendedName>
</protein>
<evidence type="ECO:0000256" key="15">
    <source>
        <dbReference type="PIRSR" id="PIRSR000350-4"/>
    </source>
</evidence>
<dbReference type="Pfam" id="PF02852">
    <property type="entry name" value="Pyr_redox_dim"/>
    <property type="match status" value="1"/>
</dbReference>
<dbReference type="PROSITE" id="PS00076">
    <property type="entry name" value="PYRIDINE_REDOX_1"/>
    <property type="match status" value="1"/>
</dbReference>
<evidence type="ECO:0000256" key="13">
    <source>
        <dbReference type="PIRSR" id="PIRSR000350-2"/>
    </source>
</evidence>
<keyword evidence="9 14" id="KW-0520">NAD</keyword>
<feature type="disulfide bond" description="Redox-active" evidence="15">
    <location>
        <begin position="64"/>
        <end position="69"/>
    </location>
</feature>
<evidence type="ECO:0000256" key="16">
    <source>
        <dbReference type="RuleBase" id="RU003692"/>
    </source>
</evidence>
<comment type="miscellaneous">
    <text evidence="16">The active site is a redox-active disulfide bond.</text>
</comment>
<dbReference type="InterPro" id="IPR012999">
    <property type="entry name" value="Pyr_OxRdtase_I_AS"/>
</dbReference>
<dbReference type="GO" id="GO:0004148">
    <property type="term" value="F:dihydrolipoyl dehydrogenase (NADH) activity"/>
    <property type="evidence" value="ECO:0007669"/>
    <property type="project" value="UniProtKB-EC"/>
</dbReference>
<feature type="binding site" evidence="14">
    <location>
        <position position="325"/>
    </location>
    <ligand>
        <name>FAD</name>
        <dbReference type="ChEBI" id="CHEBI:57692"/>
    </ligand>
</feature>
<dbReference type="Gene3D" id="3.30.390.30">
    <property type="match status" value="1"/>
</dbReference>
<organism evidence="19 20">
    <name type="scientific">Micromonospora pallida</name>
    <dbReference type="NCBI Taxonomy" id="145854"/>
    <lineage>
        <taxon>Bacteria</taxon>
        <taxon>Bacillati</taxon>
        <taxon>Actinomycetota</taxon>
        <taxon>Actinomycetes</taxon>
        <taxon>Micromonosporales</taxon>
        <taxon>Micromonosporaceae</taxon>
        <taxon>Micromonospora</taxon>
    </lineage>
</organism>
<dbReference type="EMBL" id="FMHW01000002">
    <property type="protein sequence ID" value="SCL17849.1"/>
    <property type="molecule type" value="Genomic_DNA"/>
</dbReference>
<evidence type="ECO:0000313" key="20">
    <source>
        <dbReference type="Proteomes" id="UP000198959"/>
    </source>
</evidence>
<evidence type="ECO:0000256" key="10">
    <source>
        <dbReference type="ARBA" id="ARBA00023157"/>
    </source>
</evidence>
<evidence type="ECO:0000256" key="14">
    <source>
        <dbReference type="PIRSR" id="PIRSR000350-3"/>
    </source>
</evidence>
<feature type="binding site" evidence="14">
    <location>
        <position position="221"/>
    </location>
    <ligand>
        <name>NAD(+)</name>
        <dbReference type="ChEBI" id="CHEBI:57540"/>
    </ligand>
</feature>
<feature type="binding site" evidence="14">
    <location>
        <begin position="161"/>
        <end position="163"/>
    </location>
    <ligand>
        <name>FAD</name>
        <dbReference type="ChEBI" id="CHEBI:57692"/>
    </ligand>
</feature>
<evidence type="ECO:0000313" key="19">
    <source>
        <dbReference type="EMBL" id="SCL17849.1"/>
    </source>
</evidence>
<dbReference type="InterPro" id="IPR004099">
    <property type="entry name" value="Pyr_nucl-diS_OxRdtase_dimer"/>
</dbReference>
<feature type="domain" description="FAD/NAD(P)-binding" evidence="18">
    <location>
        <begin position="27"/>
        <end position="340"/>
    </location>
</feature>
<accession>A0A1C6RL09</accession>
<dbReference type="SUPFAM" id="SSF51905">
    <property type="entry name" value="FAD/NAD(P)-binding domain"/>
    <property type="match status" value="1"/>
</dbReference>
<dbReference type="InterPro" id="IPR036188">
    <property type="entry name" value="FAD/NAD-bd_sf"/>
</dbReference>
<evidence type="ECO:0000256" key="9">
    <source>
        <dbReference type="ARBA" id="ARBA00023027"/>
    </source>
</evidence>
<dbReference type="Proteomes" id="UP000198959">
    <property type="component" value="Unassembled WGS sequence"/>
</dbReference>
<dbReference type="Gene3D" id="3.50.50.60">
    <property type="entry name" value="FAD/NAD(P)-binding domain"/>
    <property type="match status" value="2"/>
</dbReference>
<comment type="catalytic activity">
    <reaction evidence="12 16">
        <text>N(6)-[(R)-dihydrolipoyl]-L-lysyl-[protein] + NAD(+) = N(6)-[(R)-lipoyl]-L-lysyl-[protein] + NADH + H(+)</text>
        <dbReference type="Rhea" id="RHEA:15045"/>
        <dbReference type="Rhea" id="RHEA-COMP:10474"/>
        <dbReference type="Rhea" id="RHEA-COMP:10475"/>
        <dbReference type="ChEBI" id="CHEBI:15378"/>
        <dbReference type="ChEBI" id="CHEBI:57540"/>
        <dbReference type="ChEBI" id="CHEBI:57945"/>
        <dbReference type="ChEBI" id="CHEBI:83099"/>
        <dbReference type="ChEBI" id="CHEBI:83100"/>
        <dbReference type="EC" id="1.8.1.4"/>
    </reaction>
</comment>
<feature type="binding site" evidence="14">
    <location>
        <position position="285"/>
    </location>
    <ligand>
        <name>NAD(+)</name>
        <dbReference type="ChEBI" id="CHEBI:57540"/>
    </ligand>
</feature>
<keyword evidence="10" id="KW-1015">Disulfide bond</keyword>
<keyword evidence="20" id="KW-1185">Reference proteome</keyword>
<dbReference type="Pfam" id="PF07992">
    <property type="entry name" value="Pyr_redox_2"/>
    <property type="match status" value="1"/>
</dbReference>
<keyword evidence="8 16" id="KW-0560">Oxidoreductase</keyword>
<dbReference type="InterPro" id="IPR016156">
    <property type="entry name" value="FAD/NAD-linked_Rdtase_dimer_sf"/>
</dbReference>
<dbReference type="EC" id="1.8.1.4" evidence="3 16"/>
<evidence type="ECO:0000256" key="12">
    <source>
        <dbReference type="ARBA" id="ARBA00049187"/>
    </source>
</evidence>
<dbReference type="InterPro" id="IPR023753">
    <property type="entry name" value="FAD/NAD-binding_dom"/>
</dbReference>
<feature type="binding site" evidence="14">
    <location>
        <position position="137"/>
    </location>
    <ligand>
        <name>FAD</name>
        <dbReference type="ChEBI" id="CHEBI:57692"/>
    </ligand>
</feature>
<dbReference type="AlphaFoldDB" id="A0A1C6RL09"/>
<dbReference type="FunFam" id="3.30.390.30:FF:000001">
    <property type="entry name" value="Dihydrolipoyl dehydrogenase"/>
    <property type="match status" value="1"/>
</dbReference>
<dbReference type="STRING" id="145854.GA0074692_0267"/>
<evidence type="ECO:0000256" key="2">
    <source>
        <dbReference type="ARBA" id="ARBA00007532"/>
    </source>
</evidence>
<keyword evidence="11 16" id="KW-0676">Redox-active center</keyword>
<keyword evidence="7 14" id="KW-0274">FAD</keyword>
<dbReference type="PIRSF" id="PIRSF000350">
    <property type="entry name" value="Mercury_reductase_MerA"/>
    <property type="match status" value="1"/>
</dbReference>
<dbReference type="RefSeq" id="WP_176738652.1">
    <property type="nucleotide sequence ID" value="NZ_FMHW01000002.1"/>
</dbReference>
<dbReference type="GO" id="GO:0005737">
    <property type="term" value="C:cytoplasm"/>
    <property type="evidence" value="ECO:0007669"/>
    <property type="project" value="UniProtKB-SubCell"/>
</dbReference>
<feature type="binding site" evidence="14">
    <location>
        <begin position="198"/>
        <end position="205"/>
    </location>
    <ligand>
        <name>NAD(+)</name>
        <dbReference type="ChEBI" id="CHEBI:57540"/>
    </ligand>
</feature>
<dbReference type="NCBIfam" id="TIGR01350">
    <property type="entry name" value="lipoamide_DH"/>
    <property type="match status" value="1"/>
</dbReference>
<dbReference type="GO" id="GO:0050660">
    <property type="term" value="F:flavin adenine dinucleotide binding"/>
    <property type="evidence" value="ECO:0007669"/>
    <property type="project" value="InterPro"/>
</dbReference>
<keyword evidence="14" id="KW-0547">Nucleotide-binding</keyword>
<dbReference type="PRINTS" id="PR00411">
    <property type="entry name" value="PNDRDTASEI"/>
</dbReference>
<evidence type="ECO:0000256" key="7">
    <source>
        <dbReference type="ARBA" id="ARBA00022827"/>
    </source>
</evidence>
<evidence type="ECO:0000259" key="17">
    <source>
        <dbReference type="Pfam" id="PF02852"/>
    </source>
</evidence>
<evidence type="ECO:0000256" key="3">
    <source>
        <dbReference type="ARBA" id="ARBA00012608"/>
    </source>
</evidence>
<proteinExistence type="inferred from homology"/>
<feature type="domain" description="Pyridine nucleotide-disulphide oxidoreductase dimerisation" evidence="17">
    <location>
        <begin position="360"/>
        <end position="468"/>
    </location>
</feature>
<dbReference type="PANTHER" id="PTHR22912">
    <property type="entry name" value="DISULFIDE OXIDOREDUCTASE"/>
    <property type="match status" value="1"/>
</dbReference>
<keyword evidence="6 16" id="KW-0285">Flavoprotein</keyword>